<name>D8KBJ9_NITWC</name>
<dbReference type="KEGG" id="nwa:Nwat_2904"/>
<evidence type="ECO:0000313" key="2">
    <source>
        <dbReference type="Proteomes" id="UP000000393"/>
    </source>
</evidence>
<dbReference type="eggNOG" id="COG0695">
    <property type="taxonomic scope" value="Bacteria"/>
</dbReference>
<keyword evidence="2" id="KW-1185">Reference proteome</keyword>
<dbReference type="OrthoDB" id="8537427at2"/>
<dbReference type="EMBL" id="CP002086">
    <property type="protein sequence ID" value="ADJ29646.1"/>
    <property type="molecule type" value="Genomic_DNA"/>
</dbReference>
<organism evidence="1 2">
    <name type="scientific">Nitrosococcus watsoni (strain C-113)</name>
    <dbReference type="NCBI Taxonomy" id="105559"/>
    <lineage>
        <taxon>Bacteria</taxon>
        <taxon>Pseudomonadati</taxon>
        <taxon>Pseudomonadota</taxon>
        <taxon>Gammaproteobacteria</taxon>
        <taxon>Chromatiales</taxon>
        <taxon>Chromatiaceae</taxon>
        <taxon>Nitrosococcus</taxon>
    </lineage>
</organism>
<dbReference type="InterPro" id="IPR036249">
    <property type="entry name" value="Thioredoxin-like_sf"/>
</dbReference>
<dbReference type="STRING" id="105559.Nwat_2904"/>
<evidence type="ECO:0000313" key="1">
    <source>
        <dbReference type="EMBL" id="ADJ29646.1"/>
    </source>
</evidence>
<reference evidence="1 2" key="1">
    <citation type="submission" date="2010-06" db="EMBL/GenBank/DDBJ databases">
        <title>Complete sequence of chromosome of Nitrosococcus watsoni C-113.</title>
        <authorList>
            <consortium name="US DOE Joint Genome Institute"/>
            <person name="Lucas S."/>
            <person name="Copeland A."/>
            <person name="Lapidus A."/>
            <person name="Cheng J.-F."/>
            <person name="Bruce D."/>
            <person name="Goodwin L."/>
            <person name="Pitluck S."/>
            <person name="Malfatti S.A."/>
            <person name="Chain P.S.G."/>
            <person name="Land M."/>
            <person name="Hauser L."/>
            <person name="Kyrpides N."/>
            <person name="Ivanova N."/>
            <person name="Cambell M.A."/>
            <person name="Heidelberg J.F."/>
            <person name="Klotz M.G."/>
            <person name="Woyke T."/>
        </authorList>
    </citation>
    <scope>NUCLEOTIDE SEQUENCE [LARGE SCALE GENOMIC DNA]</scope>
    <source>
        <strain evidence="1 2">C-113</strain>
    </source>
</reference>
<dbReference type="SUPFAM" id="SSF52833">
    <property type="entry name" value="Thioredoxin-like"/>
    <property type="match status" value="1"/>
</dbReference>
<dbReference type="RefSeq" id="WP_013221710.1">
    <property type="nucleotide sequence ID" value="NC_014315.1"/>
</dbReference>
<gene>
    <name evidence="1" type="ordered locus">Nwat_2904</name>
</gene>
<dbReference type="AlphaFoldDB" id="D8KBJ9"/>
<accession>D8KBJ9</accession>
<dbReference type="Gene3D" id="3.40.30.10">
    <property type="entry name" value="Glutaredoxin"/>
    <property type="match status" value="1"/>
</dbReference>
<dbReference type="Proteomes" id="UP000000393">
    <property type="component" value="Chromosome"/>
</dbReference>
<dbReference type="HOGENOM" id="CLU_125054_4_2_6"/>
<dbReference type="Pfam" id="PF05768">
    <property type="entry name" value="Glrx-like"/>
    <property type="match status" value="1"/>
</dbReference>
<dbReference type="InterPro" id="IPR008554">
    <property type="entry name" value="Glutaredoxin-like"/>
</dbReference>
<sequence>MTMTTHSTKRLILYHTAGCHLCEEARRLLAQLPEITAEEVDIGDDPLLAERYGTEIPVLLQPASGLTLKWPFTLETIRQWTPAGQ</sequence>
<protein>
    <submittedName>
        <fullName evidence="1">Glutaredoxin 2</fullName>
    </submittedName>
</protein>
<proteinExistence type="predicted"/>